<dbReference type="GO" id="GO:0005509">
    <property type="term" value="F:calcium ion binding"/>
    <property type="evidence" value="ECO:0007669"/>
    <property type="project" value="InterPro"/>
</dbReference>
<evidence type="ECO:0000259" key="3">
    <source>
        <dbReference type="PROSITE" id="PS50222"/>
    </source>
</evidence>
<dbReference type="CDD" id="cd00051">
    <property type="entry name" value="EFh"/>
    <property type="match status" value="1"/>
</dbReference>
<dbReference type="OrthoDB" id="26525at2759"/>
<keyword evidence="5" id="KW-1185">Reference proteome</keyword>
<keyword evidence="1" id="KW-0106">Calcium</keyword>
<name>A0A0M0JWS1_9EUKA</name>
<feature type="domain" description="EF-hand" evidence="3">
    <location>
        <begin position="248"/>
        <end position="275"/>
    </location>
</feature>
<evidence type="ECO:0000256" key="1">
    <source>
        <dbReference type="ARBA" id="ARBA00022837"/>
    </source>
</evidence>
<feature type="domain" description="EF-hand" evidence="3">
    <location>
        <begin position="208"/>
        <end position="243"/>
    </location>
</feature>
<dbReference type="Gene3D" id="1.10.10.1460">
    <property type="match status" value="1"/>
</dbReference>
<comment type="caution">
    <text evidence="4">The sequence shown here is derived from an EMBL/GenBank/DDBJ whole genome shotgun (WGS) entry which is preliminary data.</text>
</comment>
<dbReference type="InterPro" id="IPR011992">
    <property type="entry name" value="EF-hand-dom_pair"/>
</dbReference>
<dbReference type="EMBL" id="JWZX01002104">
    <property type="protein sequence ID" value="KOO31004.1"/>
    <property type="molecule type" value="Genomic_DNA"/>
</dbReference>
<sequence length="275" mass="30378">MSGVDRVLQLKTQRLQVQGRLDEWEQQFTRIHNHDASDADRQHSKQHRELRRLLDDIDALVDSLEGGSGALDRDSNAPRDIEKRAERGRIKARMRRWDKEFEKTNGRKPTDADHGASSEFGRWQQQLRGDEPSLAQSGADRGSLEDVKLPSRADPSTAMHASAGPLASAKGSAAPDAAWWRGNDYHELLRARVQSQSAVNGFEGASSSEVHAGATMFSHWDLDRDGVVGAEEFALVVNSLAQHAGRSVDADTVQRLLALVDCDGNGKIDLNEWLA</sequence>
<dbReference type="InterPro" id="IPR002048">
    <property type="entry name" value="EF_hand_dom"/>
</dbReference>
<reference evidence="5" key="1">
    <citation type="journal article" date="2015" name="PLoS Genet.">
        <title>Genome Sequence and Transcriptome Analyses of Chrysochromulina tobin: Metabolic Tools for Enhanced Algal Fitness in the Prominent Order Prymnesiales (Haptophyceae).</title>
        <authorList>
            <person name="Hovde B.T."/>
            <person name="Deodato C.R."/>
            <person name="Hunsperger H.M."/>
            <person name="Ryken S.A."/>
            <person name="Yost W."/>
            <person name="Jha R.K."/>
            <person name="Patterson J."/>
            <person name="Monnat R.J. Jr."/>
            <person name="Barlow S.B."/>
            <person name="Starkenburg S.R."/>
            <person name="Cattolico R.A."/>
        </authorList>
    </citation>
    <scope>NUCLEOTIDE SEQUENCE</scope>
    <source>
        <strain evidence="5">CCMP291</strain>
    </source>
</reference>
<dbReference type="AlphaFoldDB" id="A0A0M0JWS1"/>
<dbReference type="PROSITE" id="PS00018">
    <property type="entry name" value="EF_HAND_1"/>
    <property type="match status" value="2"/>
</dbReference>
<dbReference type="Proteomes" id="UP000037460">
    <property type="component" value="Unassembled WGS sequence"/>
</dbReference>
<dbReference type="SUPFAM" id="SSF47473">
    <property type="entry name" value="EF-hand"/>
    <property type="match status" value="1"/>
</dbReference>
<protein>
    <recommendedName>
        <fullName evidence="3">EF-hand domain-containing protein</fullName>
    </recommendedName>
</protein>
<feature type="compositionally biased region" description="Basic and acidic residues" evidence="2">
    <location>
        <begin position="142"/>
        <end position="151"/>
    </location>
</feature>
<dbReference type="Gene3D" id="1.10.238.10">
    <property type="entry name" value="EF-hand"/>
    <property type="match status" value="1"/>
</dbReference>
<dbReference type="InterPro" id="IPR018247">
    <property type="entry name" value="EF_Hand_1_Ca_BS"/>
</dbReference>
<proteinExistence type="predicted"/>
<evidence type="ECO:0000256" key="2">
    <source>
        <dbReference type="SAM" id="MobiDB-lite"/>
    </source>
</evidence>
<dbReference type="PROSITE" id="PS50222">
    <property type="entry name" value="EF_HAND_2"/>
    <property type="match status" value="2"/>
</dbReference>
<organism evidence="4 5">
    <name type="scientific">Chrysochromulina tobinii</name>
    <dbReference type="NCBI Taxonomy" id="1460289"/>
    <lineage>
        <taxon>Eukaryota</taxon>
        <taxon>Haptista</taxon>
        <taxon>Haptophyta</taxon>
        <taxon>Prymnesiophyceae</taxon>
        <taxon>Prymnesiales</taxon>
        <taxon>Chrysochromulinaceae</taxon>
        <taxon>Chrysochromulina</taxon>
    </lineage>
</organism>
<feature type="region of interest" description="Disordered" evidence="2">
    <location>
        <begin position="64"/>
        <end position="171"/>
    </location>
</feature>
<accession>A0A0M0JWS1</accession>
<evidence type="ECO:0000313" key="5">
    <source>
        <dbReference type="Proteomes" id="UP000037460"/>
    </source>
</evidence>
<feature type="compositionally biased region" description="Basic and acidic residues" evidence="2">
    <location>
        <begin position="71"/>
        <end position="116"/>
    </location>
</feature>
<evidence type="ECO:0000313" key="4">
    <source>
        <dbReference type="EMBL" id="KOO31004.1"/>
    </source>
</evidence>
<feature type="non-terminal residue" evidence="4">
    <location>
        <position position="275"/>
    </location>
</feature>
<gene>
    <name evidence="4" type="ORF">Ctob_009308</name>
</gene>